<proteinExistence type="predicted"/>
<keyword evidence="2" id="KW-1185">Reference proteome</keyword>
<dbReference type="Proteomes" id="UP000515307">
    <property type="component" value="Chromosome"/>
</dbReference>
<dbReference type="AlphaFoldDB" id="A0A7G7BST0"/>
<name>A0A7G7BST0_9ACTN</name>
<organism evidence="1 2">
    <name type="scientific">Streptomyces finlayi</name>
    <dbReference type="NCBI Taxonomy" id="67296"/>
    <lineage>
        <taxon>Bacteria</taxon>
        <taxon>Bacillati</taxon>
        <taxon>Actinomycetota</taxon>
        <taxon>Actinomycetes</taxon>
        <taxon>Kitasatosporales</taxon>
        <taxon>Streptomycetaceae</taxon>
        <taxon>Streptomyces</taxon>
    </lineage>
</organism>
<gene>
    <name evidence="1" type="ORF">F0344_30700</name>
</gene>
<accession>A0A7G7BST0</accession>
<evidence type="ECO:0000313" key="2">
    <source>
        <dbReference type="Proteomes" id="UP000515307"/>
    </source>
</evidence>
<dbReference type="RefSeq" id="WP_185301849.1">
    <property type="nucleotide sequence ID" value="NZ_CP045702.1"/>
</dbReference>
<sequence length="168" mass="18782">MKPLLLIDIDGPLNPYLALSRPGTPDGYHMHLMRPSGWTEGPALPVLLSPGHGGALLALAERYELAWASTWMAEANEWIAPPLGLPPLPYIEWPTLLGSAPDGVYWKTRHVVDYAAGRPFAWIDDEITERDRTWVAAHHPSRWMLRRIDPWTGLEEADFDALAAWAGD</sequence>
<dbReference type="KEGG" id="sfiy:F0344_30700"/>
<protein>
    <recommendedName>
        <fullName evidence="3">Secreted protein</fullName>
    </recommendedName>
</protein>
<dbReference type="EMBL" id="CP045702">
    <property type="protein sequence ID" value="QNE78395.1"/>
    <property type="molecule type" value="Genomic_DNA"/>
</dbReference>
<reference evidence="2" key="1">
    <citation type="submission" date="2019-10" db="EMBL/GenBank/DDBJ databases">
        <title>Antimicrobial potential of Antarctic Bacteria.</title>
        <authorList>
            <person name="Benaud N."/>
            <person name="Edwards R.J."/>
            <person name="Ferrari B.C."/>
        </authorList>
    </citation>
    <scope>NUCLEOTIDE SEQUENCE [LARGE SCALE GENOMIC DNA]</scope>
    <source>
        <strain evidence="2">NBSH44</strain>
    </source>
</reference>
<evidence type="ECO:0000313" key="1">
    <source>
        <dbReference type="EMBL" id="QNE78395.1"/>
    </source>
</evidence>
<evidence type="ECO:0008006" key="3">
    <source>
        <dbReference type="Google" id="ProtNLM"/>
    </source>
</evidence>